<evidence type="ECO:0000256" key="1">
    <source>
        <dbReference type="SAM" id="MobiDB-lite"/>
    </source>
</evidence>
<evidence type="ECO:0000313" key="3">
    <source>
        <dbReference type="EMBL" id="GLP96230.1"/>
    </source>
</evidence>
<keyword evidence="4" id="KW-1185">Reference proteome</keyword>
<evidence type="ECO:0000259" key="2">
    <source>
        <dbReference type="Pfam" id="PF09347"/>
    </source>
</evidence>
<reference evidence="3" key="1">
    <citation type="journal article" date="2014" name="Int. J. Syst. Evol. Microbiol.">
        <title>Complete genome sequence of Corynebacterium casei LMG S-19264T (=DSM 44701T), isolated from a smear-ripened cheese.</title>
        <authorList>
            <consortium name="US DOE Joint Genome Institute (JGI-PGF)"/>
            <person name="Walter F."/>
            <person name="Albersmeier A."/>
            <person name="Kalinowski J."/>
            <person name="Ruckert C."/>
        </authorList>
    </citation>
    <scope>NUCLEOTIDE SEQUENCE</scope>
    <source>
        <strain evidence="3">NBRC 101628</strain>
    </source>
</reference>
<dbReference type="EMBL" id="BSNC01000004">
    <property type="protein sequence ID" value="GLP96230.1"/>
    <property type="molecule type" value="Genomic_DNA"/>
</dbReference>
<gene>
    <name evidence="3" type="ORF">GCM10007895_15360</name>
</gene>
<sequence>MCNSCSPETQANLVDALEKDDYYNQGLIPMWRDHAMFKKANQLVKDVKAKRDDRTKVYDSMLEGHTGDAYLVKAGQTIRLELTHPTVQVCDWLFITPDLKDFQCYGNSAAFQGFYLQEGYQILGKIGRMKPLATLVHDEAPADYMPDGWGHHFWHWHCSPEWTEILYADNIPAGINTCHINFSQALNRIPAIHAIEDEQERREKVNELANNHNFQTFQVMKHQDTKDNQCVMLLGGSPDLPVGTGVEFYVHEDMYVCISSCPGVNITEPAWDGETESEPTPHPVRISVYDSGVTPPTRPEWKDWDSVFYGQIANGEKDISPRADQESYKTKPTSGVTK</sequence>
<reference evidence="3" key="2">
    <citation type="submission" date="2023-01" db="EMBL/GenBank/DDBJ databases">
        <title>Draft genome sequence of Paraferrimonas sedimenticola strain NBRC 101628.</title>
        <authorList>
            <person name="Sun Q."/>
            <person name="Mori K."/>
        </authorList>
    </citation>
    <scope>NUCLEOTIDE SEQUENCE</scope>
    <source>
        <strain evidence="3">NBRC 101628</strain>
    </source>
</reference>
<feature type="domain" description="DUF1989" evidence="2">
    <location>
        <begin position="63"/>
        <end position="188"/>
    </location>
</feature>
<protein>
    <recommendedName>
        <fullName evidence="2">DUF1989 domain-containing protein</fullName>
    </recommendedName>
</protein>
<accession>A0AA37RV37</accession>
<name>A0AA37RV37_9GAMM</name>
<organism evidence="3 4">
    <name type="scientific">Paraferrimonas sedimenticola</name>
    <dbReference type="NCBI Taxonomy" id="375674"/>
    <lineage>
        <taxon>Bacteria</taxon>
        <taxon>Pseudomonadati</taxon>
        <taxon>Pseudomonadota</taxon>
        <taxon>Gammaproteobacteria</taxon>
        <taxon>Alteromonadales</taxon>
        <taxon>Ferrimonadaceae</taxon>
        <taxon>Paraferrimonas</taxon>
    </lineage>
</organism>
<dbReference type="Pfam" id="PF09347">
    <property type="entry name" value="DUF1989"/>
    <property type="match status" value="1"/>
</dbReference>
<dbReference type="InterPro" id="IPR018959">
    <property type="entry name" value="DUF1989"/>
</dbReference>
<dbReference type="RefSeq" id="WP_095505327.1">
    <property type="nucleotide sequence ID" value="NZ_BSNC01000004.1"/>
</dbReference>
<feature type="region of interest" description="Disordered" evidence="1">
    <location>
        <begin position="315"/>
        <end position="338"/>
    </location>
</feature>
<comment type="caution">
    <text evidence="3">The sequence shown here is derived from an EMBL/GenBank/DDBJ whole genome shotgun (WGS) entry which is preliminary data.</text>
</comment>
<dbReference type="AlphaFoldDB" id="A0AA37RV37"/>
<proteinExistence type="predicted"/>
<feature type="compositionally biased region" description="Basic and acidic residues" evidence="1">
    <location>
        <begin position="315"/>
        <end position="329"/>
    </location>
</feature>
<feature type="region of interest" description="Disordered" evidence="1">
    <location>
        <begin position="270"/>
        <end position="295"/>
    </location>
</feature>
<dbReference type="Proteomes" id="UP001161422">
    <property type="component" value="Unassembled WGS sequence"/>
</dbReference>
<evidence type="ECO:0000313" key="4">
    <source>
        <dbReference type="Proteomes" id="UP001161422"/>
    </source>
</evidence>